<dbReference type="Proteomes" id="UP000324285">
    <property type="component" value="Chromosome"/>
</dbReference>
<feature type="compositionally biased region" description="Basic and acidic residues" evidence="1">
    <location>
        <begin position="740"/>
        <end position="752"/>
    </location>
</feature>
<dbReference type="InterPro" id="IPR023319">
    <property type="entry name" value="Tex-like_HTH_dom_sf"/>
</dbReference>
<sequence length="784" mass="85496">MDAHAKIISRLADELAVKVSQVAATVELLDGGATVPFIARYRKEVTGGLDDTQLRTLEERLGYLRELEERRAAVLAAIEEQGKLTDELAASIHAADTKQRLEDLYLPYRKKRRTKAQIAREAGLEPLADALLADPSLDPEKEAQGYLREAEGDIPAIEDAKAALDGAKQILMERFAEDPELVGSLRERLWQEGELVSQLIAGKEQEGAKFSDYFEHDEPLAKVPSHRALAMFRGRNEGVLALSLRFPGEDEAPVHPAQVAIARHVGVADEGRAADRWLAEVVRWTWRVKLYTHLETELMGRLRERAEGDAIDVFAANLKDLLLSAPAGPRATLAIDPGLRTGCKVAVVDATGQFLEQATIFPHAPRNQWDASLAELARLVDKHDVELIAVGNGTASRETDKLAADLLKAMSGRRLSKVMVSEAGASVYSASEYASKELPDLDVTIRGAVSIARRLQDPLAELVKIEPKSIGVGQYQHDVSQVQLSRSLEVVIEDCVNAVGVDLNTASSALLSRVAGLNPALAENIVSRRNAQGAFRDRRDLLDVSRLGPKTFEQCAGFLRIMNGDNPLDASAVHPEAYPVVERIAQKNGRELSALIGDSATLKHLKPAEFADERFGVPTVTDIIKELDKPGRDPRPEFRAAEFREGVETLKDLEPGMILEGTVTNVTHFGAFVDIGVHQDGLVHISALSDRFVEDPRSVVKAGDIVKVKVMSVDLERARIALSMRLSDDPSQAEGSSNKRGGERPAQRRRGEQGGNRGGQQGRREEAAPMGALGAALLKARQKS</sequence>
<dbReference type="InterPro" id="IPR023323">
    <property type="entry name" value="Tex-like_dom_sf"/>
</dbReference>
<accession>A0A5C1NF93</accession>
<dbReference type="RefSeq" id="WP_149283858.1">
    <property type="nucleotide sequence ID" value="NZ_CP038437.2"/>
</dbReference>
<dbReference type="FunFam" id="1.10.150.310:FF:000001">
    <property type="entry name" value="RNA-binding transcriptional accessory protein"/>
    <property type="match status" value="1"/>
</dbReference>
<dbReference type="FunFam" id="1.10.10.650:FF:000001">
    <property type="entry name" value="S1 RNA-binding domain 1"/>
    <property type="match status" value="1"/>
</dbReference>
<dbReference type="GO" id="GO:0005829">
    <property type="term" value="C:cytosol"/>
    <property type="evidence" value="ECO:0007669"/>
    <property type="project" value="TreeGrafter"/>
</dbReference>
<dbReference type="InterPro" id="IPR044146">
    <property type="entry name" value="S1_Tex"/>
</dbReference>
<evidence type="ECO:0000313" key="3">
    <source>
        <dbReference type="EMBL" id="QEM80867.1"/>
    </source>
</evidence>
<dbReference type="InterPro" id="IPR055179">
    <property type="entry name" value="Tex-like_central_region"/>
</dbReference>
<dbReference type="Pfam" id="PF09371">
    <property type="entry name" value="Tex_N"/>
    <property type="match status" value="1"/>
</dbReference>
<dbReference type="Pfam" id="PF22706">
    <property type="entry name" value="Tex_central_region"/>
    <property type="match status" value="1"/>
</dbReference>
<dbReference type="InterPro" id="IPR012340">
    <property type="entry name" value="NA-bd_OB-fold"/>
</dbReference>
<protein>
    <submittedName>
        <fullName evidence="3">RNA-binding transcriptional accessory protein</fullName>
    </submittedName>
</protein>
<dbReference type="InterPro" id="IPR012337">
    <property type="entry name" value="RNaseH-like_sf"/>
</dbReference>
<dbReference type="FunFam" id="2.40.50.140:FF:000051">
    <property type="entry name" value="RNA-binding transcriptional accessory protein"/>
    <property type="match status" value="1"/>
</dbReference>
<dbReference type="PANTHER" id="PTHR10724">
    <property type="entry name" value="30S RIBOSOMAL PROTEIN S1"/>
    <property type="match status" value="1"/>
</dbReference>
<dbReference type="SUPFAM" id="SSF50249">
    <property type="entry name" value="Nucleic acid-binding proteins"/>
    <property type="match status" value="1"/>
</dbReference>
<dbReference type="Gene3D" id="3.30.420.140">
    <property type="entry name" value="YqgF/RNase H-like domain"/>
    <property type="match status" value="1"/>
</dbReference>
<organism evidence="3 4">
    <name type="scientific">Halomonas binhaiensis</name>
    <dbReference type="NCBI Taxonomy" id="2562282"/>
    <lineage>
        <taxon>Bacteria</taxon>
        <taxon>Pseudomonadati</taxon>
        <taxon>Pseudomonadota</taxon>
        <taxon>Gammaproteobacteria</taxon>
        <taxon>Oceanospirillales</taxon>
        <taxon>Halomonadaceae</taxon>
        <taxon>Halomonas</taxon>
    </lineage>
</organism>
<dbReference type="Gene3D" id="1.10.10.650">
    <property type="entry name" value="RuvA domain 2-like"/>
    <property type="match status" value="1"/>
</dbReference>
<dbReference type="FunFam" id="3.30.420.140:FF:000001">
    <property type="entry name" value="RNA-binding transcriptional accessory protein"/>
    <property type="match status" value="1"/>
</dbReference>
<proteinExistence type="predicted"/>
<dbReference type="CDD" id="cd05685">
    <property type="entry name" value="S1_Tex"/>
    <property type="match status" value="1"/>
</dbReference>
<feature type="compositionally biased region" description="Low complexity" evidence="1">
    <location>
        <begin position="768"/>
        <end position="784"/>
    </location>
</feature>
<feature type="region of interest" description="Disordered" evidence="1">
    <location>
        <begin position="726"/>
        <end position="784"/>
    </location>
</feature>
<reference evidence="3" key="1">
    <citation type="submission" date="2021-02" db="EMBL/GenBank/DDBJ databases">
        <title>Strain Y2R2, a novel species of the genus Halomonas.</title>
        <authorList>
            <person name="Huang H."/>
        </authorList>
    </citation>
    <scope>NUCLEOTIDE SEQUENCE</scope>
    <source>
        <strain evidence="3">Y2R2</strain>
    </source>
</reference>
<dbReference type="SUPFAM" id="SSF47781">
    <property type="entry name" value="RuvA domain 2-like"/>
    <property type="match status" value="2"/>
</dbReference>
<dbReference type="InterPro" id="IPR010994">
    <property type="entry name" value="RuvA_2-like"/>
</dbReference>
<dbReference type="GO" id="GO:0006412">
    <property type="term" value="P:translation"/>
    <property type="evidence" value="ECO:0007669"/>
    <property type="project" value="TreeGrafter"/>
</dbReference>
<dbReference type="GO" id="GO:0006139">
    <property type="term" value="P:nucleobase-containing compound metabolic process"/>
    <property type="evidence" value="ECO:0007669"/>
    <property type="project" value="InterPro"/>
</dbReference>
<dbReference type="GO" id="GO:0003729">
    <property type="term" value="F:mRNA binding"/>
    <property type="evidence" value="ECO:0007669"/>
    <property type="project" value="TreeGrafter"/>
</dbReference>
<dbReference type="OrthoDB" id="9804714at2"/>
<dbReference type="PANTHER" id="PTHR10724:SF10">
    <property type="entry name" value="S1 RNA-BINDING DOMAIN-CONTAINING PROTEIN 1"/>
    <property type="match status" value="1"/>
</dbReference>
<dbReference type="Gene3D" id="1.10.150.310">
    <property type="entry name" value="Tex RuvX-like domain-like"/>
    <property type="match status" value="1"/>
</dbReference>
<dbReference type="Gene3D" id="2.40.50.140">
    <property type="entry name" value="Nucleic acid-binding proteins"/>
    <property type="match status" value="1"/>
</dbReference>
<dbReference type="SUPFAM" id="SSF158832">
    <property type="entry name" value="Tex N-terminal region-like"/>
    <property type="match status" value="1"/>
</dbReference>
<evidence type="ECO:0000256" key="1">
    <source>
        <dbReference type="SAM" id="MobiDB-lite"/>
    </source>
</evidence>
<dbReference type="PROSITE" id="PS50126">
    <property type="entry name" value="S1"/>
    <property type="match status" value="1"/>
</dbReference>
<dbReference type="InterPro" id="IPR018974">
    <property type="entry name" value="Tex-like_N"/>
</dbReference>
<gene>
    <name evidence="3" type="ORF">E4T21_04340</name>
</gene>
<dbReference type="SMART" id="SM00732">
    <property type="entry name" value="YqgFc"/>
    <property type="match status" value="1"/>
</dbReference>
<dbReference type="InterPro" id="IPR050437">
    <property type="entry name" value="Ribos_protein_bS1-like"/>
</dbReference>
<dbReference type="InterPro" id="IPR003029">
    <property type="entry name" value="S1_domain"/>
</dbReference>
<dbReference type="InterPro" id="IPR037027">
    <property type="entry name" value="YqgF/RNaseH-like_dom_sf"/>
</dbReference>
<dbReference type="Pfam" id="PF16921">
    <property type="entry name" value="Tex_YqgF"/>
    <property type="match status" value="1"/>
</dbReference>
<dbReference type="KEGG" id="hbh:E4T21_04340"/>
<feature type="domain" description="S1 motif" evidence="2">
    <location>
        <begin position="656"/>
        <end position="725"/>
    </location>
</feature>
<dbReference type="SUPFAM" id="SSF53098">
    <property type="entry name" value="Ribonuclease H-like"/>
    <property type="match status" value="1"/>
</dbReference>
<evidence type="ECO:0000313" key="4">
    <source>
        <dbReference type="Proteomes" id="UP000324285"/>
    </source>
</evidence>
<dbReference type="GO" id="GO:0003735">
    <property type="term" value="F:structural constituent of ribosome"/>
    <property type="evidence" value="ECO:0007669"/>
    <property type="project" value="TreeGrafter"/>
</dbReference>
<dbReference type="InterPro" id="IPR041692">
    <property type="entry name" value="HHH_9"/>
</dbReference>
<name>A0A5C1NF93_9GAMM</name>
<dbReference type="InterPro" id="IPR032639">
    <property type="entry name" value="Tex_YqgF"/>
</dbReference>
<dbReference type="InterPro" id="IPR006641">
    <property type="entry name" value="YqgF/RNaseH-like_dom"/>
</dbReference>
<dbReference type="Pfam" id="PF00575">
    <property type="entry name" value="S1"/>
    <property type="match status" value="1"/>
</dbReference>
<dbReference type="Pfam" id="PF17674">
    <property type="entry name" value="HHH_9"/>
    <property type="match status" value="1"/>
</dbReference>
<evidence type="ECO:0000259" key="2">
    <source>
        <dbReference type="PROSITE" id="PS50126"/>
    </source>
</evidence>
<dbReference type="AlphaFoldDB" id="A0A5C1NF93"/>
<dbReference type="Pfam" id="PF12836">
    <property type="entry name" value="HHH_3"/>
    <property type="match status" value="1"/>
</dbReference>
<dbReference type="SMART" id="SM00316">
    <property type="entry name" value="S1"/>
    <property type="match status" value="1"/>
</dbReference>
<dbReference type="EMBL" id="CP038437">
    <property type="protein sequence ID" value="QEM80867.1"/>
    <property type="molecule type" value="Genomic_DNA"/>
</dbReference>
<keyword evidence="4" id="KW-1185">Reference proteome</keyword>
<dbReference type="Gene3D" id="1.10.3500.10">
    <property type="entry name" value="Tex N-terminal region-like"/>
    <property type="match status" value="1"/>
</dbReference>
<feature type="compositionally biased region" description="Polar residues" evidence="1">
    <location>
        <begin position="729"/>
        <end position="739"/>
    </location>
</feature>